<dbReference type="GO" id="GO:0009061">
    <property type="term" value="P:anaerobic respiration"/>
    <property type="evidence" value="ECO:0007669"/>
    <property type="project" value="InterPro"/>
</dbReference>
<dbReference type="AlphaFoldDB" id="A0A2Z6I7P6"/>
<organism evidence="2 3">
    <name type="scientific">Sutterella megalosphaeroides</name>
    <dbReference type="NCBI Taxonomy" id="2494234"/>
    <lineage>
        <taxon>Bacteria</taxon>
        <taxon>Pseudomonadati</taxon>
        <taxon>Pseudomonadota</taxon>
        <taxon>Betaproteobacteria</taxon>
        <taxon>Burkholderiales</taxon>
        <taxon>Sutterellaceae</taxon>
        <taxon>Sutterella</taxon>
    </lineage>
</organism>
<dbReference type="Pfam" id="PF03892">
    <property type="entry name" value="NapB"/>
    <property type="match status" value="1"/>
</dbReference>
<proteinExistence type="predicted"/>
<dbReference type="EMBL" id="AP018786">
    <property type="protein sequence ID" value="BBF22369.1"/>
    <property type="molecule type" value="Genomic_DNA"/>
</dbReference>
<dbReference type="SUPFAM" id="SSF48695">
    <property type="entry name" value="Multiheme cytochromes"/>
    <property type="match status" value="1"/>
</dbReference>
<dbReference type="Gene3D" id="1.10.1130.10">
    <property type="entry name" value="Flavocytochrome C3, Chain A"/>
    <property type="match status" value="1"/>
</dbReference>
<reference evidence="2 3" key="1">
    <citation type="journal article" date="2018" name="Int. J. Syst. Evol. Microbiol.">
        <title>Mesosutterella multiformis gen. nov., sp. nov., a member of the family Sutterellaceae and Sutterella megalosphaeroides sp. nov., isolated from human faeces.</title>
        <authorList>
            <person name="Sakamoto M."/>
            <person name="Ikeyama N."/>
            <person name="Kunihiro T."/>
            <person name="Iino T."/>
            <person name="Yuki M."/>
            <person name="Ohkuma M."/>
        </authorList>
    </citation>
    <scope>NUCLEOTIDE SEQUENCE [LARGE SCALE GENOMIC DNA]</scope>
    <source>
        <strain evidence="2 3">6FBBBH3</strain>
    </source>
</reference>
<accession>A0A2Z6I7P6</accession>
<evidence type="ECO:0000313" key="3">
    <source>
        <dbReference type="Proteomes" id="UP000271003"/>
    </source>
</evidence>
<evidence type="ECO:0000313" key="2">
    <source>
        <dbReference type="EMBL" id="BBF22369.1"/>
    </source>
</evidence>
<name>A0A2Z6I7P6_9BURK</name>
<keyword evidence="1" id="KW-0732">Signal</keyword>
<dbReference type="InterPro" id="IPR005591">
    <property type="entry name" value="NapB"/>
</dbReference>
<gene>
    <name evidence="2" type="ORF">SUTMEG_02600</name>
</gene>
<dbReference type="InterPro" id="IPR036280">
    <property type="entry name" value="Multihaem_cyt_sf"/>
</dbReference>
<feature type="chain" id="PRO_5016304516" evidence="1">
    <location>
        <begin position="28"/>
        <end position="116"/>
    </location>
</feature>
<evidence type="ECO:0000256" key="1">
    <source>
        <dbReference type="SAM" id="SignalP"/>
    </source>
</evidence>
<protein>
    <submittedName>
        <fullName evidence="2">Uncharacterized protein</fullName>
    </submittedName>
</protein>
<dbReference type="OrthoDB" id="13290at2"/>
<dbReference type="KEGG" id="sutt:SUTMEG_02600"/>
<keyword evidence="3" id="KW-1185">Reference proteome</keyword>
<dbReference type="Proteomes" id="UP000271003">
    <property type="component" value="Chromosome"/>
</dbReference>
<feature type="signal peptide" evidence="1">
    <location>
        <begin position="1"/>
        <end position="27"/>
    </location>
</feature>
<sequence>MTTPLSTRILSVSVGCLLGLAAFSASSAELPGASGAPTPVPHPTADYLPITPDKNACVMCHRPQKEGAERAKGQIPRSHYAGERLSGERYECTLCHVSKDAQAPSYEPADPNVPLN</sequence>
<dbReference type="RefSeq" id="WP_120176043.1">
    <property type="nucleotide sequence ID" value="NZ_AP018786.1"/>
</dbReference>